<evidence type="ECO:0000313" key="2">
    <source>
        <dbReference type="Proteomes" id="UP000034350"/>
    </source>
</evidence>
<sequence>MGLLMLRKHIRTKLKNCGHNIFRMPIENVTHKKRKNKLFFNGWRWRKRNVQNNDKKTFRT</sequence>
<protein>
    <submittedName>
        <fullName evidence="1">Uncharacterized protein</fullName>
    </submittedName>
</protein>
<evidence type="ECO:0000313" key="1">
    <source>
        <dbReference type="EMBL" id="KKO73895.1"/>
    </source>
</evidence>
<comment type="caution">
    <text evidence="1">The sequence shown here is derived from an EMBL/GenBank/DDBJ whole genome shotgun (WGS) entry which is preliminary data.</text>
</comment>
<keyword evidence="2" id="KW-1185">Reference proteome</keyword>
<dbReference type="EMBL" id="JPQZ01000183">
    <property type="protein sequence ID" value="KKO73895.1"/>
    <property type="molecule type" value="Genomic_DNA"/>
</dbReference>
<proteinExistence type="predicted"/>
<dbReference type="AlphaFoldDB" id="A0A0F9WAE1"/>
<dbReference type="Proteomes" id="UP000034350">
    <property type="component" value="Unassembled WGS sequence"/>
</dbReference>
<dbReference type="GeneID" id="36319231"/>
<dbReference type="RefSeq" id="XP_024329637.1">
    <property type="nucleotide sequence ID" value="XM_024474315.1"/>
</dbReference>
<name>A0A0F9WAE1_9MICR</name>
<dbReference type="VEuPathDB" id="MicrosporidiaDB:AAJ76_1830001480"/>
<organism evidence="1 2">
    <name type="scientific">Vairimorpha ceranae</name>
    <dbReference type="NCBI Taxonomy" id="40302"/>
    <lineage>
        <taxon>Eukaryota</taxon>
        <taxon>Fungi</taxon>
        <taxon>Fungi incertae sedis</taxon>
        <taxon>Microsporidia</taxon>
        <taxon>Nosematidae</taxon>
        <taxon>Vairimorpha</taxon>
    </lineage>
</organism>
<gene>
    <name evidence="1" type="ORF">AAJ76_1830001480</name>
</gene>
<reference evidence="1 2" key="1">
    <citation type="journal article" date="2015" name="Environ. Microbiol.">
        <title>Genome analyses suggest the presence of polyploidy and recent human-driven expansions in eight global populations of the honeybee pathogen Nosema ceranae.</title>
        <authorList>
            <person name="Pelin A."/>
            <person name="Selman M."/>
            <person name="Aris-Brosou S."/>
            <person name="Farinelli L."/>
            <person name="Corradi N."/>
        </authorList>
    </citation>
    <scope>NUCLEOTIDE SEQUENCE [LARGE SCALE GENOMIC DNA]</scope>
    <source>
        <strain evidence="1 2">PA08 1199</strain>
    </source>
</reference>
<accession>A0A0F9WAE1</accession>